<dbReference type="Pfam" id="PF19619">
    <property type="entry name" value="DUF6124"/>
    <property type="match status" value="1"/>
</dbReference>
<evidence type="ECO:0000313" key="1">
    <source>
        <dbReference type="EMBL" id="RON72568.1"/>
    </source>
</evidence>
<name>A0A423LW73_PSEFL</name>
<proteinExistence type="predicted"/>
<comment type="caution">
    <text evidence="1">The sequence shown here is derived from an EMBL/GenBank/DDBJ whole genome shotgun (WGS) entry which is preliminary data.</text>
</comment>
<dbReference type="AlphaFoldDB" id="A0A423LW73"/>
<dbReference type="Proteomes" id="UP000285757">
    <property type="component" value="Unassembled WGS sequence"/>
</dbReference>
<protein>
    <submittedName>
        <fullName evidence="1">DUF3077 domain-containing protein</fullName>
    </submittedName>
</protein>
<organism evidence="1 2">
    <name type="scientific">Pseudomonas fluorescens</name>
    <dbReference type="NCBI Taxonomy" id="294"/>
    <lineage>
        <taxon>Bacteria</taxon>
        <taxon>Pseudomonadati</taxon>
        <taxon>Pseudomonadota</taxon>
        <taxon>Gammaproteobacteria</taxon>
        <taxon>Pseudomonadales</taxon>
        <taxon>Pseudomonadaceae</taxon>
        <taxon>Pseudomonas</taxon>
    </lineage>
</organism>
<dbReference type="RefSeq" id="WP_095189908.1">
    <property type="nucleotide sequence ID" value="NZ_MOBU01000001.1"/>
</dbReference>
<accession>A0A423LW73</accession>
<reference evidence="1 2" key="1">
    <citation type="submission" date="2016-10" db="EMBL/GenBank/DDBJ databases">
        <title>Comparative genome analysis of multiple Pseudomonas spp. focuses on biocontrol and plant growth promoting traits.</title>
        <authorList>
            <person name="Tao X.-Y."/>
            <person name="Taylor C.G."/>
        </authorList>
    </citation>
    <scope>NUCLEOTIDE SEQUENCE [LARGE SCALE GENOMIC DNA]</scope>
    <source>
        <strain evidence="1 2">24D3</strain>
    </source>
</reference>
<sequence>MNISCKDLPDLQMDTTFTSPQGNAAAQRALDYYLKPTVSEPEVDERFFDVRRHLSGEEALVHASDLLRCAAATAFKAAENLQGASRDLAFSVVHMVDMARAMVDHSLDGEEEA</sequence>
<gene>
    <name evidence="1" type="ORF">BK671_01555</name>
</gene>
<dbReference type="EMBL" id="MOBU01000001">
    <property type="protein sequence ID" value="RON72568.1"/>
    <property type="molecule type" value="Genomic_DNA"/>
</dbReference>
<evidence type="ECO:0000313" key="2">
    <source>
        <dbReference type="Proteomes" id="UP000285757"/>
    </source>
</evidence>